<dbReference type="RefSeq" id="WP_073416792.1">
    <property type="nucleotide sequence ID" value="NZ_FQWC01000006.1"/>
</dbReference>
<feature type="chain" id="PRO_5012229135" description="YD repeat-containing protein" evidence="1">
    <location>
        <begin position="21"/>
        <end position="424"/>
    </location>
</feature>
<evidence type="ECO:0000256" key="1">
    <source>
        <dbReference type="SAM" id="SignalP"/>
    </source>
</evidence>
<gene>
    <name evidence="2" type="ORF">SAMN05443663_10668</name>
</gene>
<dbReference type="EMBL" id="FQWC01000006">
    <property type="protein sequence ID" value="SHH19520.1"/>
    <property type="molecule type" value="Genomic_DNA"/>
</dbReference>
<dbReference type="Proteomes" id="UP000184071">
    <property type="component" value="Unassembled WGS sequence"/>
</dbReference>
<keyword evidence="3" id="KW-1185">Reference proteome</keyword>
<feature type="signal peptide" evidence="1">
    <location>
        <begin position="1"/>
        <end position="20"/>
    </location>
</feature>
<reference evidence="3" key="1">
    <citation type="submission" date="2016-11" db="EMBL/GenBank/DDBJ databases">
        <authorList>
            <person name="Varghese N."/>
            <person name="Submissions S."/>
        </authorList>
    </citation>
    <scope>NUCLEOTIDE SEQUENCE [LARGE SCALE GENOMIC DNA]</scope>
    <source>
        <strain evidence="3">DSM 17963</strain>
    </source>
</reference>
<proteinExistence type="predicted"/>
<sequence>MKKKLYLFIGIFTFFLSSYAQLKKPEAIITNPKIVLPEESIDCSKLSGKNLKRKTIISKEGNGMSNKETTTDFDKNGNILNETRLESPYLYASLYTYKKNNLVEKKTIVTSDLDFIKRFNQDSEASNRASNKNNETSIWASFDEKNSTDLYQANFDQNNRITSYHTEETSKNSATNELKKNTTEYNIIYDKDKISEIKSSDGGVNRYFYEKNLLVKKTFESVTPKYQRTINENYSYDKNNNLISVKINSLFRSNDKILENINKVKDSAVYNSTNKIIWLKNEEYIKTFKYNSNNLIEEISTFYKTTPVSKQEYFYDNLLLIKTTSTDFNRKKNVTKVYNYNNGILKEYETIDYYTNQDFRSISKNLYDYDQNNQIKKITSLKKLLPKEGVEMNFTVENETNFNYTQNSIIVTQKNGSSEKYEFY</sequence>
<evidence type="ECO:0000313" key="3">
    <source>
        <dbReference type="Proteomes" id="UP000184071"/>
    </source>
</evidence>
<keyword evidence="1" id="KW-0732">Signal</keyword>
<name>A0A1M5R0G1_9FLAO</name>
<protein>
    <recommendedName>
        <fullName evidence="4">YD repeat-containing protein</fullName>
    </recommendedName>
</protein>
<evidence type="ECO:0000313" key="2">
    <source>
        <dbReference type="EMBL" id="SHH19520.1"/>
    </source>
</evidence>
<dbReference type="OrthoDB" id="9765204at2"/>
<organism evidence="2 3">
    <name type="scientific">Flavobacterium defluvii</name>
    <dbReference type="NCBI Taxonomy" id="370979"/>
    <lineage>
        <taxon>Bacteria</taxon>
        <taxon>Pseudomonadati</taxon>
        <taxon>Bacteroidota</taxon>
        <taxon>Flavobacteriia</taxon>
        <taxon>Flavobacteriales</taxon>
        <taxon>Flavobacteriaceae</taxon>
        <taxon>Flavobacterium</taxon>
    </lineage>
</organism>
<dbReference type="AlphaFoldDB" id="A0A1M5R0G1"/>
<accession>A0A1M5R0G1</accession>
<evidence type="ECO:0008006" key="4">
    <source>
        <dbReference type="Google" id="ProtNLM"/>
    </source>
</evidence>